<dbReference type="InterPro" id="IPR049062">
    <property type="entry name" value="NAD_Glu_DH_ACT2"/>
</dbReference>
<dbReference type="PANTHER" id="PTHR43403">
    <property type="entry name" value="NAD-SPECIFIC GLUTAMATE DEHYDROGENASE"/>
    <property type="match status" value="1"/>
</dbReference>
<dbReference type="Proteomes" id="UP000238153">
    <property type="component" value="Unassembled WGS sequence"/>
</dbReference>
<dbReference type="Pfam" id="PF21073">
    <property type="entry name" value="GDH_HM1"/>
    <property type="match status" value="1"/>
</dbReference>
<feature type="non-terminal residue" evidence="2">
    <location>
        <position position="156"/>
    </location>
</feature>
<gene>
    <name evidence="2" type="ORF">CV019_12285</name>
</gene>
<evidence type="ECO:0000259" key="1">
    <source>
        <dbReference type="Pfam" id="PF21076"/>
    </source>
</evidence>
<proteinExistence type="predicted"/>
<accession>A0A7Z1N065</accession>
<dbReference type="InterPro" id="IPR007780">
    <property type="entry name" value="NAD_Glu_DH_bac"/>
</dbReference>
<dbReference type="GO" id="GO:0006538">
    <property type="term" value="P:L-glutamate catabolic process"/>
    <property type="evidence" value="ECO:0007669"/>
    <property type="project" value="InterPro"/>
</dbReference>
<name>A0A7Z1N065_STAHA</name>
<feature type="domain" description="NAD-glutamate dehydrogenase ACT2" evidence="1">
    <location>
        <begin position="51"/>
        <end position="137"/>
    </location>
</feature>
<feature type="non-terminal residue" evidence="2">
    <location>
        <position position="1"/>
    </location>
</feature>
<protein>
    <submittedName>
        <fullName evidence="2">Glutamate dehydrogenase</fullName>
    </submittedName>
</protein>
<dbReference type="GO" id="GO:0004069">
    <property type="term" value="F:L-aspartate:2-oxoglutarate aminotransferase activity"/>
    <property type="evidence" value="ECO:0007669"/>
    <property type="project" value="InterPro"/>
</dbReference>
<dbReference type="PANTHER" id="PTHR43403:SF1">
    <property type="entry name" value="NAD-SPECIFIC GLUTAMATE DEHYDROGENASE"/>
    <property type="match status" value="1"/>
</dbReference>
<comment type="caution">
    <text evidence="2">The sequence shown here is derived from an EMBL/GenBank/DDBJ whole genome shotgun (WGS) entry which is preliminary data.</text>
</comment>
<evidence type="ECO:0000313" key="3">
    <source>
        <dbReference type="Proteomes" id="UP000238153"/>
    </source>
</evidence>
<organism evidence="2 3">
    <name type="scientific">Staphylococcus haemolyticus</name>
    <dbReference type="NCBI Taxonomy" id="1283"/>
    <lineage>
        <taxon>Bacteria</taxon>
        <taxon>Bacillati</taxon>
        <taxon>Bacillota</taxon>
        <taxon>Bacilli</taxon>
        <taxon>Bacillales</taxon>
        <taxon>Staphylococcaceae</taxon>
        <taxon>Staphylococcus</taxon>
    </lineage>
</organism>
<dbReference type="GO" id="GO:0004352">
    <property type="term" value="F:glutamate dehydrogenase (NAD+) activity"/>
    <property type="evidence" value="ECO:0007669"/>
    <property type="project" value="InterPro"/>
</dbReference>
<reference evidence="2 3" key="1">
    <citation type="submission" date="2017-11" db="EMBL/GenBank/DDBJ databases">
        <authorList>
            <person name="Founou R.C."/>
            <person name="Founou L."/>
            <person name="Allam M."/>
            <person name="Ismail A."/>
            <person name="Essack S.Y."/>
        </authorList>
    </citation>
    <scope>NUCLEOTIDE SEQUENCE [LARGE SCALE GENOMIC DNA]</scope>
    <source>
        <strain evidence="2 3">G811N2B1</strain>
    </source>
</reference>
<dbReference type="InterPro" id="IPR049059">
    <property type="entry name" value="NAD_Glu_DH_HM1"/>
</dbReference>
<dbReference type="EMBL" id="PGWX01000447">
    <property type="protein sequence ID" value="PPJ70894.1"/>
    <property type="molecule type" value="Genomic_DNA"/>
</dbReference>
<dbReference type="AlphaFoldDB" id="A0A7Z1N065"/>
<sequence>YGFDPAGHAGKTLAHALTTLPHDILIGFERDTLEHLALTFMSLTDRPRPKLVLATSALARHLYAFVWLPRDELSTARRVAIQDMLAKAANGPVLSWSIALEEGGLALLRITLDLRDGGVVPDDAALDRQLKQMVRGWLPAVEEALAESEEAGRAPS</sequence>
<evidence type="ECO:0000313" key="2">
    <source>
        <dbReference type="EMBL" id="PPJ70894.1"/>
    </source>
</evidence>
<dbReference type="Pfam" id="PF21076">
    <property type="entry name" value="GDH_ACT2"/>
    <property type="match status" value="1"/>
</dbReference>